<evidence type="ECO:0000256" key="3">
    <source>
        <dbReference type="ARBA" id="ARBA00022448"/>
    </source>
</evidence>
<protein>
    <submittedName>
        <fullName evidence="9 10">Uncharacterized protein</fullName>
    </submittedName>
</protein>
<dbReference type="GO" id="GO:0008519">
    <property type="term" value="F:ammonium channel activity"/>
    <property type="evidence" value="ECO:0007669"/>
    <property type="project" value="TreeGrafter"/>
</dbReference>
<dbReference type="EMBL" id="HADY01023871">
    <property type="protein sequence ID" value="SBP62356.1"/>
    <property type="molecule type" value="Transcribed_RNA"/>
</dbReference>
<sequence>MFCSPAHLISAVMMFVSRCLRLILRDVLNPSCLHHFLLEFVGTTLFLCISLSAVLIKPDPGSTASSNNQSHLFAGVLPGLVAVSPTCPLQVALVFGLSVAVAALCVGGAAHLNPAVSIAMALTLRLRLWRAALHIIAQLLGGVASAALLMGLTGNVTPALNQVSSGVRLHQAVIVEMLVTLQLVLVVMVTAEVPMSAAATPLLVGLAVSLGHLVAVKVTGCGMNPARSFGPAVITLNFSNHWVFWVGPVMGACLAALLNDLLLQQRWCCAGDWWKELKQLYVLTDKQQQRAPP</sequence>
<dbReference type="AlphaFoldDB" id="A0A1A8B6Q0"/>
<evidence type="ECO:0000256" key="1">
    <source>
        <dbReference type="ARBA" id="ARBA00004141"/>
    </source>
</evidence>
<dbReference type="GeneTree" id="ENSGT00940000176123"/>
<feature type="transmembrane region" description="Helical" evidence="8">
    <location>
        <begin position="89"/>
        <end position="110"/>
    </location>
</feature>
<dbReference type="GO" id="GO:0015168">
    <property type="term" value="F:glycerol transmembrane transporter activity"/>
    <property type="evidence" value="ECO:0007669"/>
    <property type="project" value="TreeGrafter"/>
</dbReference>
<dbReference type="Pfam" id="PF00230">
    <property type="entry name" value="MIP"/>
    <property type="match status" value="1"/>
</dbReference>
<feature type="transmembrane region" description="Helical" evidence="8">
    <location>
        <begin position="131"/>
        <end position="152"/>
    </location>
</feature>
<reference evidence="10" key="1">
    <citation type="submission" date="2014-08" db="EMBL/GenBank/DDBJ databases">
        <authorList>
            <person name="Senf B."/>
            <person name="Petzold A."/>
            <person name="Downie B.R."/>
            <person name="Koch P."/>
            <person name="Platzer M."/>
        </authorList>
    </citation>
    <scope>NUCLEOTIDE SEQUENCE [LARGE SCALE GENOMIC DNA]</scope>
    <source>
        <strain evidence="10">GRZ</strain>
    </source>
</reference>
<keyword evidence="6 8" id="KW-0472">Membrane</keyword>
<evidence type="ECO:0000256" key="4">
    <source>
        <dbReference type="ARBA" id="ARBA00022692"/>
    </source>
</evidence>
<evidence type="ECO:0000313" key="9">
    <source>
        <dbReference type="EMBL" id="SBP62356.1"/>
    </source>
</evidence>
<feature type="transmembrane region" description="Helical" evidence="8">
    <location>
        <begin position="198"/>
        <end position="218"/>
    </location>
</feature>
<dbReference type="GO" id="GO:0016020">
    <property type="term" value="C:membrane"/>
    <property type="evidence" value="ECO:0007669"/>
    <property type="project" value="UniProtKB-SubCell"/>
</dbReference>
<dbReference type="InterPro" id="IPR034294">
    <property type="entry name" value="Aquaporin_transptr"/>
</dbReference>
<dbReference type="GO" id="GO:0035379">
    <property type="term" value="F:carbon dioxide transmembrane transporter activity"/>
    <property type="evidence" value="ECO:0007669"/>
    <property type="project" value="TreeGrafter"/>
</dbReference>
<dbReference type="PANTHER" id="PTHR19139">
    <property type="entry name" value="AQUAPORIN TRANSPORTER"/>
    <property type="match status" value="1"/>
</dbReference>
<feature type="transmembrane region" description="Helical" evidence="8">
    <location>
        <begin position="36"/>
        <end position="56"/>
    </location>
</feature>
<evidence type="ECO:0000256" key="7">
    <source>
        <dbReference type="RuleBase" id="RU000477"/>
    </source>
</evidence>
<keyword evidence="4 7" id="KW-0812">Transmembrane</keyword>
<dbReference type="Gene3D" id="1.20.1080.10">
    <property type="entry name" value="Glycerol uptake facilitator protein"/>
    <property type="match status" value="1"/>
</dbReference>
<reference evidence="9" key="2">
    <citation type="submission" date="2016-05" db="EMBL/GenBank/DDBJ databases">
        <authorList>
            <person name="Lavstsen T."/>
            <person name="Jespersen J.S."/>
        </authorList>
    </citation>
    <scope>NUCLEOTIDE SEQUENCE</scope>
    <source>
        <tissue evidence="9">Brain</tissue>
    </source>
</reference>
<dbReference type="Proteomes" id="UP000694548">
    <property type="component" value="Chromosome sgr14"/>
</dbReference>
<organism evidence="9">
    <name type="scientific">Nothobranchius furzeri</name>
    <name type="common">Turquoise killifish</name>
    <dbReference type="NCBI Taxonomy" id="105023"/>
    <lineage>
        <taxon>Eukaryota</taxon>
        <taxon>Metazoa</taxon>
        <taxon>Chordata</taxon>
        <taxon>Craniata</taxon>
        <taxon>Vertebrata</taxon>
        <taxon>Euteleostomi</taxon>
        <taxon>Actinopterygii</taxon>
        <taxon>Neopterygii</taxon>
        <taxon>Teleostei</taxon>
        <taxon>Neoteleostei</taxon>
        <taxon>Acanthomorphata</taxon>
        <taxon>Ovalentaria</taxon>
        <taxon>Atherinomorphae</taxon>
        <taxon>Cyprinodontiformes</taxon>
        <taxon>Nothobranchiidae</taxon>
        <taxon>Nothobranchius</taxon>
    </lineage>
</organism>
<feature type="transmembrane region" description="Helical" evidence="8">
    <location>
        <begin position="6"/>
        <end position="24"/>
    </location>
</feature>
<dbReference type="OrthoDB" id="3222at2759"/>
<evidence type="ECO:0000313" key="10">
    <source>
        <dbReference type="Ensembl" id="ENSNFUP00015033239.1"/>
    </source>
</evidence>
<evidence type="ECO:0000256" key="6">
    <source>
        <dbReference type="ARBA" id="ARBA00023136"/>
    </source>
</evidence>
<accession>A0A1A8B6Q0</accession>
<dbReference type="PROSITE" id="PS00221">
    <property type="entry name" value="MIP"/>
    <property type="match status" value="1"/>
</dbReference>
<comment type="similarity">
    <text evidence="2 7">Belongs to the MIP/aquaporin (TC 1.A.8) family.</text>
</comment>
<reference evidence="10" key="4">
    <citation type="submission" date="2025-05" db="UniProtKB">
        <authorList>
            <consortium name="Ensembl"/>
        </authorList>
    </citation>
    <scope>IDENTIFICATION</scope>
</reference>
<evidence type="ECO:0000256" key="5">
    <source>
        <dbReference type="ARBA" id="ARBA00022989"/>
    </source>
</evidence>
<evidence type="ECO:0000313" key="11">
    <source>
        <dbReference type="Proteomes" id="UP000694548"/>
    </source>
</evidence>
<feature type="transmembrane region" description="Helical" evidence="8">
    <location>
        <begin position="172"/>
        <end position="191"/>
    </location>
</feature>
<dbReference type="PRINTS" id="PR00783">
    <property type="entry name" value="MINTRINSICP"/>
</dbReference>
<keyword evidence="5 8" id="KW-1133">Transmembrane helix</keyword>
<dbReference type="PANTHER" id="PTHR19139:SF161">
    <property type="entry name" value="AQUAPORIN-1"/>
    <property type="match status" value="1"/>
</dbReference>
<feature type="transmembrane region" description="Helical" evidence="8">
    <location>
        <begin position="238"/>
        <end position="258"/>
    </location>
</feature>
<dbReference type="GO" id="GO:0006972">
    <property type="term" value="P:hyperosmotic response"/>
    <property type="evidence" value="ECO:0007669"/>
    <property type="project" value="TreeGrafter"/>
</dbReference>
<evidence type="ECO:0000256" key="8">
    <source>
        <dbReference type="SAM" id="Phobius"/>
    </source>
</evidence>
<dbReference type="Ensembl" id="ENSNFUT00015034736.1">
    <property type="protein sequence ID" value="ENSNFUP00015033239.1"/>
    <property type="gene ID" value="ENSNFUG00015016272.1"/>
</dbReference>
<dbReference type="GO" id="GO:0015250">
    <property type="term" value="F:water channel activity"/>
    <property type="evidence" value="ECO:0007669"/>
    <property type="project" value="TreeGrafter"/>
</dbReference>
<keyword evidence="11" id="KW-1185">Reference proteome</keyword>
<dbReference type="InterPro" id="IPR000425">
    <property type="entry name" value="MIP"/>
</dbReference>
<proteinExistence type="inferred from homology"/>
<dbReference type="InterPro" id="IPR022357">
    <property type="entry name" value="MIP_CS"/>
</dbReference>
<name>A0A1A8B6Q0_NOTFU</name>
<gene>
    <name evidence="9" type="primary">Nfu_g_1_024719</name>
    <name evidence="10" type="synonym">LOC129164988</name>
</gene>
<evidence type="ECO:0000256" key="2">
    <source>
        <dbReference type="ARBA" id="ARBA00006175"/>
    </source>
</evidence>
<comment type="subcellular location">
    <subcellularLocation>
        <location evidence="1">Membrane</location>
        <topology evidence="1">Multi-pass membrane protein</topology>
    </subcellularLocation>
</comment>
<keyword evidence="3 7" id="KW-0813">Transport</keyword>
<reference evidence="9" key="3">
    <citation type="submission" date="2016-06" db="EMBL/GenBank/DDBJ databases">
        <title>The genome of a short-lived fish provides insights into sex chromosome evolution and the genetic control of aging.</title>
        <authorList>
            <person name="Reichwald K."/>
            <person name="Felder M."/>
            <person name="Petzold A."/>
            <person name="Koch P."/>
            <person name="Groth M."/>
            <person name="Platzer M."/>
        </authorList>
    </citation>
    <scope>NUCLEOTIDE SEQUENCE</scope>
    <source>
        <tissue evidence="9">Brain</tissue>
    </source>
</reference>
<dbReference type="GO" id="GO:0003097">
    <property type="term" value="P:renal water transport"/>
    <property type="evidence" value="ECO:0007669"/>
    <property type="project" value="TreeGrafter"/>
</dbReference>
<dbReference type="SUPFAM" id="SSF81338">
    <property type="entry name" value="Aquaporin-like"/>
    <property type="match status" value="1"/>
</dbReference>
<dbReference type="InterPro" id="IPR023271">
    <property type="entry name" value="Aquaporin-like"/>
</dbReference>